<dbReference type="Gene3D" id="1.50.10.10">
    <property type="match status" value="1"/>
</dbReference>
<feature type="domain" description="Glycoside hydrolase family 65 central catalytic" evidence="2">
    <location>
        <begin position="300"/>
        <end position="493"/>
    </location>
</feature>
<dbReference type="GO" id="GO:0005975">
    <property type="term" value="P:carbohydrate metabolic process"/>
    <property type="evidence" value="ECO:0007669"/>
    <property type="project" value="InterPro"/>
</dbReference>
<dbReference type="PANTHER" id="PTHR11051">
    <property type="entry name" value="GLYCOSYL HYDROLASE-RELATED"/>
    <property type="match status" value="1"/>
</dbReference>
<feature type="chain" id="PRO_5021398076" evidence="1">
    <location>
        <begin position="16"/>
        <end position="663"/>
    </location>
</feature>
<dbReference type="SUPFAM" id="SSF74650">
    <property type="entry name" value="Galactose mutarotase-like"/>
    <property type="match status" value="1"/>
</dbReference>
<dbReference type="InterPro" id="IPR037018">
    <property type="entry name" value="GH65_N"/>
</dbReference>
<dbReference type="GO" id="GO:0030246">
    <property type="term" value="F:carbohydrate binding"/>
    <property type="evidence" value="ECO:0007669"/>
    <property type="project" value="InterPro"/>
</dbReference>
<evidence type="ECO:0000313" key="5">
    <source>
        <dbReference type="Proteomes" id="UP000298438"/>
    </source>
</evidence>
<name>A0A4Y9ST89_9BURK</name>
<keyword evidence="5" id="KW-1185">Reference proteome</keyword>
<organism evidence="4 5">
    <name type="scientific">Zemynaea arenosa</name>
    <dbReference type="NCBI Taxonomy" id="2561931"/>
    <lineage>
        <taxon>Bacteria</taxon>
        <taxon>Pseudomonadati</taxon>
        <taxon>Pseudomonadota</taxon>
        <taxon>Betaproteobacteria</taxon>
        <taxon>Burkholderiales</taxon>
        <taxon>Oxalobacteraceae</taxon>
        <taxon>Telluria group</taxon>
        <taxon>Zemynaea</taxon>
    </lineage>
</organism>
<feature type="domain" description="Glycoside hydrolase family 65 N-terminal" evidence="3">
    <location>
        <begin position="36"/>
        <end position="237"/>
    </location>
</feature>
<accession>A0A4Y9ST89</accession>
<protein>
    <submittedName>
        <fullName evidence="4">Glycoside hydrolase family 65 protein</fullName>
    </submittedName>
</protein>
<dbReference type="Pfam" id="PF03632">
    <property type="entry name" value="Glyco_hydro_65m"/>
    <property type="match status" value="1"/>
</dbReference>
<dbReference type="RefSeq" id="WP_135205426.1">
    <property type="nucleotide sequence ID" value="NZ_SPVF01000015.1"/>
</dbReference>
<dbReference type="InterPro" id="IPR005195">
    <property type="entry name" value="Glyco_hydro_65_M"/>
</dbReference>
<dbReference type="Proteomes" id="UP000298438">
    <property type="component" value="Unassembled WGS sequence"/>
</dbReference>
<keyword evidence="1" id="KW-0732">Signal</keyword>
<reference evidence="4 5" key="1">
    <citation type="submission" date="2019-03" db="EMBL/GenBank/DDBJ databases">
        <title>Draft Genome Sequence of Massilia arenosa sp. nov., a Novel Massilia Species Isolated from a Sandy-loam Maize Soil.</title>
        <authorList>
            <person name="Raths R."/>
            <person name="Peta V."/>
            <person name="Bucking H."/>
        </authorList>
    </citation>
    <scope>NUCLEOTIDE SEQUENCE [LARGE SCALE GENOMIC DNA]</scope>
    <source>
        <strain evidence="4 5">MC02</strain>
    </source>
</reference>
<dbReference type="Gene3D" id="2.70.98.40">
    <property type="entry name" value="Glycoside hydrolase, family 65, N-terminal domain"/>
    <property type="match status" value="1"/>
</dbReference>
<feature type="signal peptide" evidence="1">
    <location>
        <begin position="1"/>
        <end position="15"/>
    </location>
</feature>
<dbReference type="InterPro" id="IPR005196">
    <property type="entry name" value="Glyco_hydro_65_N"/>
</dbReference>
<dbReference type="SUPFAM" id="SSF48208">
    <property type="entry name" value="Six-hairpin glycosidases"/>
    <property type="match status" value="1"/>
</dbReference>
<dbReference type="GO" id="GO:0016757">
    <property type="term" value="F:glycosyltransferase activity"/>
    <property type="evidence" value="ECO:0007669"/>
    <property type="project" value="UniProtKB-ARBA"/>
</dbReference>
<comment type="caution">
    <text evidence="4">The sequence shown here is derived from an EMBL/GenBank/DDBJ whole genome shotgun (WGS) entry which is preliminary data.</text>
</comment>
<evidence type="ECO:0000259" key="2">
    <source>
        <dbReference type="Pfam" id="PF03632"/>
    </source>
</evidence>
<dbReference type="Pfam" id="PF03636">
    <property type="entry name" value="Glyco_hydro_65N"/>
    <property type="match status" value="1"/>
</dbReference>
<dbReference type="GO" id="GO:0004553">
    <property type="term" value="F:hydrolase activity, hydrolyzing O-glycosyl compounds"/>
    <property type="evidence" value="ECO:0007669"/>
    <property type="project" value="TreeGrafter"/>
</dbReference>
<proteinExistence type="predicted"/>
<evidence type="ECO:0000313" key="4">
    <source>
        <dbReference type="EMBL" id="TFW29668.1"/>
    </source>
</evidence>
<dbReference type="AlphaFoldDB" id="A0A4Y9ST89"/>
<gene>
    <name evidence="4" type="ORF">E4L96_01250</name>
</gene>
<sequence>MKFLALLLLPLGVHAADDPWSVAATRIDPAKYHGVTVANGVLGLVSSPEPMKVADVVLAGAYDTYGRGRVDNILKGFNFMNMTLDVNGQPVNGSTVNNFTQRLDMKSAQLVTDFEVPGKLHVKHTLAALRQLPYSALAVVELTAQADVDVTPASVIESPDVLREVKNLYALIDRPHASIGLTTSVGKSPSGRHTVAASTAFIFENGERAALIHEDWDYNRHWTKFTRHLTKGERYTFAVAGSMLASSQVADPHNEAERLTIYAALEGRARLLAAHQRAWDQLWRSDIVIDGDPAIQRDVRFMLYHLYSFAREGTSDSLSPMGLSGLGYNGHVFWDAELWMYPPLLVLHPELARSMLEYRYQRLDAARRNAFAHGYKGAMFPWESASEGQEATPVWALTGPFQQHITGCVGWAFWKYYQATHDKTWLRERGYPVLKEVADFWASRVERHGPGHYDINNVIGANEWQENIDNNAFTNGMAITVLRYAAQAARELGLAPNPDWEHVADNIPVLTFPDGTTRENRTYDGVPIKQADANLLAYPLNIVVGRERIARDLAYYEKRMSPEGPAMGWSTLATLYARQGDPAKAYAMFQRSYQPNKVGPFGVLAETAGGSNPYFATGAGGTLQTMIFGFGGVDLTDAGVVQRPAVLPTGWKGVRVVRDGAAP</sequence>
<dbReference type="InterPro" id="IPR008928">
    <property type="entry name" value="6-hairpin_glycosidase_sf"/>
</dbReference>
<dbReference type="InterPro" id="IPR011013">
    <property type="entry name" value="Gal_mutarotase_sf_dom"/>
</dbReference>
<dbReference type="OrthoDB" id="9802600at2"/>
<dbReference type="InterPro" id="IPR012341">
    <property type="entry name" value="6hp_glycosidase-like_sf"/>
</dbReference>
<evidence type="ECO:0000259" key="3">
    <source>
        <dbReference type="Pfam" id="PF03636"/>
    </source>
</evidence>
<dbReference type="PANTHER" id="PTHR11051:SF8">
    <property type="entry name" value="PROTEIN-GLUCOSYLGALACTOSYLHYDROXYLYSINE GLUCOSIDASE"/>
    <property type="match status" value="1"/>
</dbReference>
<evidence type="ECO:0000256" key="1">
    <source>
        <dbReference type="SAM" id="SignalP"/>
    </source>
</evidence>
<dbReference type="EMBL" id="SPVF01000015">
    <property type="protein sequence ID" value="TFW29668.1"/>
    <property type="molecule type" value="Genomic_DNA"/>
</dbReference>
<keyword evidence="4" id="KW-0378">Hydrolase</keyword>